<sequence>MGKNLSFFVLCCGLRREIPRNYEYKQIKRNGAKQPKRIFQAEKLQLVDIKESSKAAQPLRIDYASERHEAEFVTTLPVKKRGKIWLEKPNSFSQVADTVSG</sequence>
<dbReference type="EMBL" id="BGPR01000395">
    <property type="protein sequence ID" value="GBM17824.1"/>
    <property type="molecule type" value="Genomic_DNA"/>
</dbReference>
<gene>
    <name evidence="1" type="ORF">AVEN_260160_1</name>
</gene>
<comment type="caution">
    <text evidence="1">The sequence shown here is derived from an EMBL/GenBank/DDBJ whole genome shotgun (WGS) entry which is preliminary data.</text>
</comment>
<keyword evidence="2" id="KW-1185">Reference proteome</keyword>
<accession>A0A4Y2DPR3</accession>
<evidence type="ECO:0000313" key="1">
    <source>
        <dbReference type="EMBL" id="GBM17824.1"/>
    </source>
</evidence>
<proteinExistence type="predicted"/>
<protein>
    <submittedName>
        <fullName evidence="1">Uncharacterized protein</fullName>
    </submittedName>
</protein>
<dbReference type="AlphaFoldDB" id="A0A4Y2DPR3"/>
<reference evidence="1 2" key="1">
    <citation type="journal article" date="2019" name="Sci. Rep.">
        <title>Orb-weaving spider Araneus ventricosus genome elucidates the spidroin gene catalogue.</title>
        <authorList>
            <person name="Kono N."/>
            <person name="Nakamura H."/>
            <person name="Ohtoshi R."/>
            <person name="Moran D.A.P."/>
            <person name="Shinohara A."/>
            <person name="Yoshida Y."/>
            <person name="Fujiwara M."/>
            <person name="Mori M."/>
            <person name="Tomita M."/>
            <person name="Arakawa K."/>
        </authorList>
    </citation>
    <scope>NUCLEOTIDE SEQUENCE [LARGE SCALE GENOMIC DNA]</scope>
</reference>
<name>A0A4Y2DPR3_ARAVE</name>
<dbReference type="Proteomes" id="UP000499080">
    <property type="component" value="Unassembled WGS sequence"/>
</dbReference>
<evidence type="ECO:0000313" key="2">
    <source>
        <dbReference type="Proteomes" id="UP000499080"/>
    </source>
</evidence>
<organism evidence="1 2">
    <name type="scientific">Araneus ventricosus</name>
    <name type="common">Orbweaver spider</name>
    <name type="synonym">Epeira ventricosa</name>
    <dbReference type="NCBI Taxonomy" id="182803"/>
    <lineage>
        <taxon>Eukaryota</taxon>
        <taxon>Metazoa</taxon>
        <taxon>Ecdysozoa</taxon>
        <taxon>Arthropoda</taxon>
        <taxon>Chelicerata</taxon>
        <taxon>Arachnida</taxon>
        <taxon>Araneae</taxon>
        <taxon>Araneomorphae</taxon>
        <taxon>Entelegynae</taxon>
        <taxon>Araneoidea</taxon>
        <taxon>Araneidae</taxon>
        <taxon>Araneus</taxon>
    </lineage>
</organism>